<dbReference type="EMBL" id="LGIQ01000011">
    <property type="protein sequence ID" value="KNB69565.1"/>
    <property type="molecule type" value="Genomic_DNA"/>
</dbReference>
<name>A0A0K9YN21_9BACL</name>
<gene>
    <name evidence="2" type="ORF">ADS79_27260</name>
    <name evidence="1" type="ORF">BRE01_49710</name>
</gene>
<dbReference type="EMBL" id="BJON01000020">
    <property type="protein sequence ID" value="GED71269.1"/>
    <property type="molecule type" value="Genomic_DNA"/>
</dbReference>
<evidence type="ECO:0000313" key="1">
    <source>
        <dbReference type="EMBL" id="GED71269.1"/>
    </source>
</evidence>
<evidence type="ECO:0000313" key="3">
    <source>
        <dbReference type="Proteomes" id="UP000036834"/>
    </source>
</evidence>
<dbReference type="AlphaFoldDB" id="A0A0K9YN21"/>
<reference evidence="2" key="2">
    <citation type="submission" date="2015-07" db="EMBL/GenBank/DDBJ databases">
        <title>MeaNS - Measles Nucleotide Surveillance Program.</title>
        <authorList>
            <person name="Tran T."/>
            <person name="Druce J."/>
        </authorList>
    </citation>
    <scope>NUCLEOTIDE SEQUENCE</scope>
    <source>
        <strain evidence="2">DSM 9887</strain>
    </source>
</reference>
<dbReference type="PROSITE" id="PS51273">
    <property type="entry name" value="GATASE_TYPE_1"/>
    <property type="match status" value="1"/>
</dbReference>
<keyword evidence="4" id="KW-1185">Reference proteome</keyword>
<dbReference type="Gene3D" id="3.40.50.880">
    <property type="match status" value="1"/>
</dbReference>
<evidence type="ECO:0000313" key="2">
    <source>
        <dbReference type="EMBL" id="KNB69565.1"/>
    </source>
</evidence>
<evidence type="ECO:0000313" key="4">
    <source>
        <dbReference type="Proteomes" id="UP000319578"/>
    </source>
</evidence>
<dbReference type="SUPFAM" id="SSF52317">
    <property type="entry name" value="Class I glutamine amidotransferase-like"/>
    <property type="match status" value="1"/>
</dbReference>
<dbReference type="Pfam" id="PF07722">
    <property type="entry name" value="Peptidase_C26"/>
    <property type="match status" value="1"/>
</dbReference>
<dbReference type="Proteomes" id="UP000319578">
    <property type="component" value="Unassembled WGS sequence"/>
</dbReference>
<dbReference type="InterPro" id="IPR044668">
    <property type="entry name" value="PuuD-like"/>
</dbReference>
<dbReference type="GO" id="GO:0005829">
    <property type="term" value="C:cytosol"/>
    <property type="evidence" value="ECO:0007669"/>
    <property type="project" value="TreeGrafter"/>
</dbReference>
<dbReference type="PANTHER" id="PTHR43235:SF1">
    <property type="entry name" value="GLUTAMINE AMIDOTRANSFERASE PB2B2.05-RELATED"/>
    <property type="match status" value="1"/>
</dbReference>
<proteinExistence type="predicted"/>
<comment type="caution">
    <text evidence="2">The sequence shown here is derived from an EMBL/GenBank/DDBJ whole genome shotgun (WGS) entry which is preliminary data.</text>
</comment>
<reference evidence="3" key="1">
    <citation type="submission" date="2015-07" db="EMBL/GenBank/DDBJ databases">
        <title>Genome sequencing project for genomic taxonomy and phylogenomics of Bacillus-like bacteria.</title>
        <authorList>
            <person name="Liu B."/>
            <person name="Wang J."/>
            <person name="Zhu Y."/>
            <person name="Liu G."/>
            <person name="Chen Q."/>
            <person name="Chen Z."/>
            <person name="Lan J."/>
            <person name="Che J."/>
            <person name="Ge C."/>
            <person name="Shi H."/>
            <person name="Pan Z."/>
            <person name="Liu X."/>
        </authorList>
    </citation>
    <scope>NUCLEOTIDE SEQUENCE [LARGE SCALE GENOMIC DNA]</scope>
    <source>
        <strain evidence="3">DSM 9887</strain>
    </source>
</reference>
<dbReference type="CDD" id="cd01745">
    <property type="entry name" value="GATase1_2"/>
    <property type="match status" value="1"/>
</dbReference>
<dbReference type="PATRIC" id="fig|54915.3.peg.4639"/>
<dbReference type="GO" id="GO:0016811">
    <property type="term" value="F:hydrolase activity, acting on carbon-nitrogen (but not peptide) bonds, in linear amides"/>
    <property type="evidence" value="ECO:0007669"/>
    <property type="project" value="InterPro"/>
</dbReference>
<protein>
    <submittedName>
        <fullName evidence="1">Gamma-glutamyl-gamma-aminobutyrate hydrolase</fullName>
    </submittedName>
</protein>
<accession>A0A0K9YN21</accession>
<dbReference type="PANTHER" id="PTHR43235">
    <property type="entry name" value="GLUTAMINE AMIDOTRANSFERASE PB2B2.05-RELATED"/>
    <property type="match status" value="1"/>
</dbReference>
<dbReference type="Proteomes" id="UP000036834">
    <property type="component" value="Unassembled WGS sequence"/>
</dbReference>
<dbReference type="STRING" id="54915.ADS79_27260"/>
<dbReference type="RefSeq" id="WP_049741590.1">
    <property type="nucleotide sequence ID" value="NZ_BJON01000020.1"/>
</dbReference>
<dbReference type="FunFam" id="3.40.50.880:FF:000030">
    <property type="entry name" value="Gamma-glutamyl-gamma-aminobutyrate hydrolase PuuD"/>
    <property type="match status" value="1"/>
</dbReference>
<dbReference type="InterPro" id="IPR029062">
    <property type="entry name" value="Class_I_gatase-like"/>
</dbReference>
<dbReference type="OrthoDB" id="9813383at2"/>
<keyword evidence="1" id="KW-0378">Hydrolase</keyword>
<dbReference type="InterPro" id="IPR011697">
    <property type="entry name" value="Peptidase_C26"/>
</dbReference>
<reference evidence="1 4" key="3">
    <citation type="submission" date="2019-06" db="EMBL/GenBank/DDBJ databases">
        <title>Whole genome shotgun sequence of Brevibacillus reuszeri NBRC 15719.</title>
        <authorList>
            <person name="Hosoyama A."/>
            <person name="Uohara A."/>
            <person name="Ohji S."/>
            <person name="Ichikawa N."/>
        </authorList>
    </citation>
    <scope>NUCLEOTIDE SEQUENCE [LARGE SCALE GENOMIC DNA]</scope>
    <source>
        <strain evidence="1 4">NBRC 15719</strain>
    </source>
</reference>
<organism evidence="2 3">
    <name type="scientific">Brevibacillus reuszeri</name>
    <dbReference type="NCBI Taxonomy" id="54915"/>
    <lineage>
        <taxon>Bacteria</taxon>
        <taxon>Bacillati</taxon>
        <taxon>Bacillota</taxon>
        <taxon>Bacilli</taxon>
        <taxon>Bacillales</taxon>
        <taxon>Paenibacillaceae</taxon>
        <taxon>Brevibacillus</taxon>
    </lineage>
</organism>
<sequence>MKPIIGVTTFLSEASKYSTVSRNYIDSIYAAGGLPVTIPIVSNESNYEDYIGMVDGILFSGGNDIAPYYYGENPVRELHSMSTIRDEYEFSLFQNAYEKKMPIFGICRGIQLINVAMEGSLYQDIYSQCPGTLGHSPEHTASDEFYHAVQIKKDTRLYDIFGEERIFTNSFHHQSVKQLGRNLIATAYSEDGIVEAVESTEERFLLGVQWHPECMTKRHPMFLKLFRAFVEASIQYKQREVSV</sequence>